<dbReference type="Proteomes" id="UP001589608">
    <property type="component" value="Unassembled WGS sequence"/>
</dbReference>
<evidence type="ECO:0000256" key="1">
    <source>
        <dbReference type="SAM" id="MobiDB-lite"/>
    </source>
</evidence>
<comment type="caution">
    <text evidence="5">The sequence shown here is derived from an EMBL/GenBank/DDBJ whole genome shotgun (WGS) entry which is preliminary data.</text>
</comment>
<dbReference type="RefSeq" id="WP_223098737.1">
    <property type="nucleotide sequence ID" value="NZ_CP061913.1"/>
</dbReference>
<keyword evidence="3" id="KW-0732">Signal</keyword>
<keyword evidence="2" id="KW-1133">Transmembrane helix</keyword>
<dbReference type="PANTHER" id="PTHR46825">
    <property type="entry name" value="D-ALANYL-D-ALANINE-CARBOXYPEPTIDASE/ENDOPEPTIDASE AMPH"/>
    <property type="match status" value="1"/>
</dbReference>
<dbReference type="InterPro" id="IPR012338">
    <property type="entry name" value="Beta-lactam/transpept-like"/>
</dbReference>
<feature type="signal peptide" evidence="3">
    <location>
        <begin position="1"/>
        <end position="20"/>
    </location>
</feature>
<evidence type="ECO:0000256" key="2">
    <source>
        <dbReference type="SAM" id="Phobius"/>
    </source>
</evidence>
<keyword evidence="2" id="KW-0812">Transmembrane</keyword>
<evidence type="ECO:0000313" key="5">
    <source>
        <dbReference type="EMBL" id="MFB9441519.1"/>
    </source>
</evidence>
<keyword evidence="2" id="KW-0472">Membrane</keyword>
<dbReference type="EMBL" id="JBHMCA010000005">
    <property type="protein sequence ID" value="MFB9441519.1"/>
    <property type="molecule type" value="Genomic_DNA"/>
</dbReference>
<evidence type="ECO:0000259" key="4">
    <source>
        <dbReference type="Pfam" id="PF00144"/>
    </source>
</evidence>
<evidence type="ECO:0000313" key="6">
    <source>
        <dbReference type="Proteomes" id="UP001589608"/>
    </source>
</evidence>
<keyword evidence="6" id="KW-1185">Reference proteome</keyword>
<organism evidence="5 6">
    <name type="scientific">Dactylosporangium vinaceum</name>
    <dbReference type="NCBI Taxonomy" id="53362"/>
    <lineage>
        <taxon>Bacteria</taxon>
        <taxon>Bacillati</taxon>
        <taxon>Actinomycetota</taxon>
        <taxon>Actinomycetes</taxon>
        <taxon>Micromonosporales</taxon>
        <taxon>Micromonosporaceae</taxon>
        <taxon>Dactylosporangium</taxon>
    </lineage>
</organism>
<dbReference type="Gene3D" id="3.40.710.10">
    <property type="entry name" value="DD-peptidase/beta-lactamase superfamily"/>
    <property type="match status" value="1"/>
</dbReference>
<feature type="transmembrane region" description="Helical" evidence="2">
    <location>
        <begin position="496"/>
        <end position="514"/>
    </location>
</feature>
<dbReference type="EC" id="3.-.-.-" evidence="5"/>
<proteinExistence type="predicted"/>
<sequence length="588" mass="63067">MRRIPALLAVASITVMTVVAPTVKAAVAAPAGCGDVRAVGSLFDEKLAPHIRNDEIPGAVVSVVANGQTVFDKGYGLADIEHRTPMDPRTSGVRIASITKLFTYTAVMQQVEAGRLRLDADVNTYLTALRIPATYPQPITLLDLMNHTAGFEDRVIGTGARSAADVPPLGAFLAAHMPRRIRPPGEVSAYSNYGAALAGYIVAQVTGVPYDRYVQQHILDPLGMANTSATEPPPFPPARSYNTEETPVRTVPFIFDPLTPDGSITASADDMAEFMKAHLDGGGKLLSPATAALMHSRSFAADPRLGGYAHGFMDRTMNGHRVLMHDGGWEGFASLLLLVPDCNAGLFLSLNSTRATDALDVVAAFMDRVAPKTAPERREAPATAAPEPGFYAPARHNDSTVERLLVLLGPLRLTVAGDGTVHFKGHEYADVGGGLYAQRDGEDHLVFRDGRVATDGPEYERLGPADSLPLNLVVLAAFVLIALGTLAGLRRRPLTAAASLLGVVFLALLTWTLGWHSRDFIYGAPWWFLALLTLPVLVVLGFIAAVAETIRGWARTRPGGRIHQVVSLGGLALVTWFFWNWNLLGWPV</sequence>
<name>A0ABV5LY33_9ACTN</name>
<dbReference type="Pfam" id="PF00144">
    <property type="entry name" value="Beta-lactamase"/>
    <property type="match status" value="1"/>
</dbReference>
<feature type="transmembrane region" description="Helical" evidence="2">
    <location>
        <begin position="562"/>
        <end position="579"/>
    </location>
</feature>
<feature type="domain" description="Beta-lactamase-related" evidence="4">
    <location>
        <begin position="45"/>
        <end position="355"/>
    </location>
</feature>
<evidence type="ECO:0000256" key="3">
    <source>
        <dbReference type="SAM" id="SignalP"/>
    </source>
</evidence>
<accession>A0ABV5LY33</accession>
<gene>
    <name evidence="5" type="ORF">ACFFTR_00285</name>
</gene>
<dbReference type="GO" id="GO:0016787">
    <property type="term" value="F:hydrolase activity"/>
    <property type="evidence" value="ECO:0007669"/>
    <property type="project" value="UniProtKB-KW"/>
</dbReference>
<feature type="chain" id="PRO_5045257853" evidence="3">
    <location>
        <begin position="21"/>
        <end position="588"/>
    </location>
</feature>
<feature type="transmembrane region" description="Helical" evidence="2">
    <location>
        <begin position="526"/>
        <end position="550"/>
    </location>
</feature>
<protein>
    <submittedName>
        <fullName evidence="5">Serine hydrolase domain-containing protein</fullName>
        <ecNumber evidence="5">3.-.-.-</ecNumber>
    </submittedName>
</protein>
<dbReference type="InterPro" id="IPR050491">
    <property type="entry name" value="AmpC-like"/>
</dbReference>
<dbReference type="InterPro" id="IPR001466">
    <property type="entry name" value="Beta-lactam-related"/>
</dbReference>
<reference evidence="5 6" key="1">
    <citation type="submission" date="2024-09" db="EMBL/GenBank/DDBJ databases">
        <authorList>
            <person name="Sun Q."/>
            <person name="Mori K."/>
        </authorList>
    </citation>
    <scope>NUCLEOTIDE SEQUENCE [LARGE SCALE GENOMIC DNA]</scope>
    <source>
        <strain evidence="5 6">JCM 3307</strain>
    </source>
</reference>
<keyword evidence="5" id="KW-0378">Hydrolase</keyword>
<dbReference type="PANTHER" id="PTHR46825:SF9">
    <property type="entry name" value="BETA-LACTAMASE-RELATED DOMAIN-CONTAINING PROTEIN"/>
    <property type="match status" value="1"/>
</dbReference>
<dbReference type="SUPFAM" id="SSF56601">
    <property type="entry name" value="beta-lactamase/transpeptidase-like"/>
    <property type="match status" value="1"/>
</dbReference>
<feature type="region of interest" description="Disordered" evidence="1">
    <location>
        <begin position="373"/>
        <end position="392"/>
    </location>
</feature>
<feature type="transmembrane region" description="Helical" evidence="2">
    <location>
        <begin position="468"/>
        <end position="489"/>
    </location>
</feature>